<reference evidence="2" key="1">
    <citation type="submission" date="2020-12" db="EMBL/GenBank/DDBJ databases">
        <title>Metabolic potential, ecology and presence of endohyphal bacteria is reflected in genomic diversity of Mucoromycotina.</title>
        <authorList>
            <person name="Muszewska A."/>
            <person name="Okrasinska A."/>
            <person name="Steczkiewicz K."/>
            <person name="Drgas O."/>
            <person name="Orlowska M."/>
            <person name="Perlinska-Lenart U."/>
            <person name="Aleksandrzak-Piekarczyk T."/>
            <person name="Szatraj K."/>
            <person name="Zielenkiewicz U."/>
            <person name="Pilsyk S."/>
            <person name="Malc E."/>
            <person name="Mieczkowski P."/>
            <person name="Kruszewska J.S."/>
            <person name="Biernat P."/>
            <person name="Pawlowska J."/>
        </authorList>
    </citation>
    <scope>NUCLEOTIDE SEQUENCE</scope>
    <source>
        <strain evidence="2">WA0000051536</strain>
    </source>
</reference>
<dbReference type="InterPro" id="IPR013149">
    <property type="entry name" value="ADH-like_C"/>
</dbReference>
<evidence type="ECO:0000259" key="1">
    <source>
        <dbReference type="SMART" id="SM00829"/>
    </source>
</evidence>
<dbReference type="Gene3D" id="3.90.180.10">
    <property type="entry name" value="Medium-chain alcohol dehydrogenases, catalytic domain"/>
    <property type="match status" value="1"/>
</dbReference>
<dbReference type="InterPro" id="IPR052711">
    <property type="entry name" value="Zinc_ADH-like"/>
</dbReference>
<dbReference type="InterPro" id="IPR020843">
    <property type="entry name" value="ER"/>
</dbReference>
<dbReference type="Proteomes" id="UP000612746">
    <property type="component" value="Unassembled WGS sequence"/>
</dbReference>
<name>A0A8H7ULI5_9FUNG</name>
<keyword evidence="3" id="KW-1185">Reference proteome</keyword>
<dbReference type="PANTHER" id="PTHR45033:SF1">
    <property type="entry name" value="OXIDOREDUCTASE (EUROFUNG)"/>
    <property type="match status" value="1"/>
</dbReference>
<dbReference type="Pfam" id="PF00107">
    <property type="entry name" value="ADH_zinc_N"/>
    <property type="match status" value="1"/>
</dbReference>
<comment type="caution">
    <text evidence="2">The sequence shown here is derived from an EMBL/GenBank/DDBJ whole genome shotgun (WGS) entry which is preliminary data.</text>
</comment>
<dbReference type="Pfam" id="PF08240">
    <property type="entry name" value="ADH_N"/>
    <property type="match status" value="1"/>
</dbReference>
<feature type="domain" description="Enoyl reductase (ER)" evidence="1">
    <location>
        <begin position="16"/>
        <end position="345"/>
    </location>
</feature>
<dbReference type="InterPro" id="IPR036291">
    <property type="entry name" value="NAD(P)-bd_dom_sf"/>
</dbReference>
<sequence length="354" mass="38303">MSNQYTVFRLPDKGCGLDKLKSYKEPMPELDKHQVVVRICAVSLNYRDIAIAEGTYPFPVKKSVVPCSDMCGVVHHAGSMVKSLKKGDKVISLFMQNALYGPCTDWYDGLGGPQDGVLQEYAVFPEHGLVKIPKESLMTDAEAASLVCTGVTSWNALYGNIPLKPGQTVLVLGTGGVSITALEIAKAAGAKTIVTSSSDAKLKHVQKTYKPTHVINYKKCPDWEKQVLDFTGGHGADYIIETGGAGTIEKSLQCVAYGGNISVIGFLAKCPPDQRPDMAALALGKGAVVRGIMVGNRQQLEEMVKFTVVNNIHMPVDKEFPFTDTGVMEAFQYMVQAGHVGKVCINFTRDLVPK</sequence>
<dbReference type="OrthoDB" id="3509362at2759"/>
<dbReference type="AlphaFoldDB" id="A0A8H7ULI5"/>
<gene>
    <name evidence="2" type="ORF">INT44_009193</name>
</gene>
<dbReference type="CDD" id="cd08276">
    <property type="entry name" value="MDR7"/>
    <property type="match status" value="1"/>
</dbReference>
<accession>A0A8H7ULI5</accession>
<dbReference type="EMBL" id="JAEPRA010000006">
    <property type="protein sequence ID" value="KAG2184178.1"/>
    <property type="molecule type" value="Genomic_DNA"/>
</dbReference>
<dbReference type="GO" id="GO:0016491">
    <property type="term" value="F:oxidoreductase activity"/>
    <property type="evidence" value="ECO:0007669"/>
    <property type="project" value="InterPro"/>
</dbReference>
<dbReference type="InterPro" id="IPR013154">
    <property type="entry name" value="ADH-like_N"/>
</dbReference>
<proteinExistence type="predicted"/>
<dbReference type="PANTHER" id="PTHR45033">
    <property type="match status" value="1"/>
</dbReference>
<dbReference type="SUPFAM" id="SSF50129">
    <property type="entry name" value="GroES-like"/>
    <property type="match status" value="1"/>
</dbReference>
<dbReference type="SUPFAM" id="SSF51735">
    <property type="entry name" value="NAD(P)-binding Rossmann-fold domains"/>
    <property type="match status" value="1"/>
</dbReference>
<protein>
    <recommendedName>
        <fullName evidence="1">Enoyl reductase (ER) domain-containing protein</fullName>
    </recommendedName>
</protein>
<dbReference type="SMART" id="SM00829">
    <property type="entry name" value="PKS_ER"/>
    <property type="match status" value="1"/>
</dbReference>
<organism evidence="2 3">
    <name type="scientific">Umbelopsis vinacea</name>
    <dbReference type="NCBI Taxonomy" id="44442"/>
    <lineage>
        <taxon>Eukaryota</taxon>
        <taxon>Fungi</taxon>
        <taxon>Fungi incertae sedis</taxon>
        <taxon>Mucoromycota</taxon>
        <taxon>Mucoromycotina</taxon>
        <taxon>Umbelopsidomycetes</taxon>
        <taxon>Umbelopsidales</taxon>
        <taxon>Umbelopsidaceae</taxon>
        <taxon>Umbelopsis</taxon>
    </lineage>
</organism>
<evidence type="ECO:0000313" key="2">
    <source>
        <dbReference type="EMBL" id="KAG2184178.1"/>
    </source>
</evidence>
<dbReference type="Gene3D" id="3.40.50.720">
    <property type="entry name" value="NAD(P)-binding Rossmann-like Domain"/>
    <property type="match status" value="1"/>
</dbReference>
<dbReference type="InterPro" id="IPR011032">
    <property type="entry name" value="GroES-like_sf"/>
</dbReference>
<evidence type="ECO:0000313" key="3">
    <source>
        <dbReference type="Proteomes" id="UP000612746"/>
    </source>
</evidence>